<dbReference type="GO" id="GO:0030600">
    <property type="term" value="F:feruloyl esterase activity"/>
    <property type="evidence" value="ECO:0007669"/>
    <property type="project" value="UniProtKB-ARBA"/>
</dbReference>
<evidence type="ECO:0000313" key="10">
    <source>
        <dbReference type="Proteomes" id="UP000256690"/>
    </source>
</evidence>
<dbReference type="RefSeq" id="XP_026603658.1">
    <property type="nucleotide sequence ID" value="XM_026747826.1"/>
</dbReference>
<sequence>MSFIIFSCTIAVMKAHILSLLPASLALASRCDPSFFTPYLSSNASLVYARTFTENDTFVGPMNNYTGLPEYCALYVNVSSSPVSSYEFGLWLPTTTWNKRYMAYGNGGFTGQIAFDDMAPGLNYGFAVVSTNTGHNSSVREAGDAAWALDNPETRTDWGWRALHGSVELGKTLTQAFYNASIDYSYYAGCSTGGRQGLKSVQMFPEDFDGVLAGACAWWTTHQQNWDLKIALDNLPNDGPGHITSDLMDVLATEVLKQCDIADGVKDNIIMDGYACEFRPETLLCDGTSNSSSCFNAAQIKTLYKVYGDWVDTNQTFIFPSFAWGSEAQVSQMIITSDDQVDSPSGIAYPRDFVYNNPTWAAEDLDYGTIALSDALDPGNATAAAFDIRLFAARGGKLLHYHGFADGEIPTSSSIYYYKQTLATLKPLGVDVDSFYRFFLIPGMQHCTGSVHNAPWYIAAANQAGSLAGNNVYGVPGFRDRRHDAVLALMGWVEDGIAPGSLVATKFVDDTPALGVLAQRTLCPYPAVARYVGGDWNVTESFRCE</sequence>
<proteinExistence type="inferred from homology"/>
<keyword evidence="6" id="KW-0106">Calcium</keyword>
<dbReference type="InterPro" id="IPR029058">
    <property type="entry name" value="AB_hydrolase_fold"/>
</dbReference>
<keyword evidence="10" id="KW-1185">Reference proteome</keyword>
<evidence type="ECO:0000256" key="2">
    <source>
        <dbReference type="ARBA" id="ARBA00022487"/>
    </source>
</evidence>
<evidence type="ECO:0000256" key="6">
    <source>
        <dbReference type="ARBA" id="ARBA00022837"/>
    </source>
</evidence>
<name>A0A3D8RY72_9EURO</name>
<accession>A0A3D8RY72</accession>
<dbReference type="InterPro" id="IPR011118">
    <property type="entry name" value="Tannase/feruloyl_esterase"/>
</dbReference>
<evidence type="ECO:0000256" key="4">
    <source>
        <dbReference type="ARBA" id="ARBA00022729"/>
    </source>
</evidence>
<feature type="signal peptide" evidence="8">
    <location>
        <begin position="1"/>
        <end position="28"/>
    </location>
</feature>
<keyword evidence="7" id="KW-1015">Disulfide bond</keyword>
<dbReference type="Proteomes" id="UP000256690">
    <property type="component" value="Unassembled WGS sequence"/>
</dbReference>
<evidence type="ECO:0000256" key="3">
    <source>
        <dbReference type="ARBA" id="ARBA00022723"/>
    </source>
</evidence>
<gene>
    <name evidence="9" type="ORF">DSM5745_05810</name>
</gene>
<evidence type="ECO:0000256" key="5">
    <source>
        <dbReference type="ARBA" id="ARBA00022801"/>
    </source>
</evidence>
<evidence type="ECO:0000256" key="8">
    <source>
        <dbReference type="RuleBase" id="RU361238"/>
    </source>
</evidence>
<comment type="caution">
    <text evidence="9">The sequence shown here is derived from an EMBL/GenBank/DDBJ whole genome shotgun (WGS) entry which is preliminary data.</text>
</comment>
<feature type="chain" id="PRO_5017498121" description="Carboxylic ester hydrolase" evidence="8">
    <location>
        <begin position="29"/>
        <end position="545"/>
    </location>
</feature>
<dbReference type="PANTHER" id="PTHR33938:SF2">
    <property type="entry name" value="CARBOXYLIC ESTER HYDROLASE"/>
    <property type="match status" value="1"/>
</dbReference>
<dbReference type="PANTHER" id="PTHR33938">
    <property type="entry name" value="FERULOYL ESTERASE B-RELATED"/>
    <property type="match status" value="1"/>
</dbReference>
<dbReference type="GO" id="GO:0046872">
    <property type="term" value="F:metal ion binding"/>
    <property type="evidence" value="ECO:0007669"/>
    <property type="project" value="UniProtKB-KW"/>
</dbReference>
<organism evidence="9 10">
    <name type="scientific">Aspergillus mulundensis</name>
    <dbReference type="NCBI Taxonomy" id="1810919"/>
    <lineage>
        <taxon>Eukaryota</taxon>
        <taxon>Fungi</taxon>
        <taxon>Dikarya</taxon>
        <taxon>Ascomycota</taxon>
        <taxon>Pezizomycotina</taxon>
        <taxon>Eurotiomycetes</taxon>
        <taxon>Eurotiomycetidae</taxon>
        <taxon>Eurotiales</taxon>
        <taxon>Aspergillaceae</taxon>
        <taxon>Aspergillus</taxon>
        <taxon>Aspergillus subgen. Nidulantes</taxon>
    </lineage>
</organism>
<keyword evidence="2" id="KW-0719">Serine esterase</keyword>
<dbReference type="OrthoDB" id="3039123at2759"/>
<dbReference type="Pfam" id="PF07519">
    <property type="entry name" value="Tannase"/>
    <property type="match status" value="1"/>
</dbReference>
<evidence type="ECO:0000256" key="1">
    <source>
        <dbReference type="ARBA" id="ARBA00006249"/>
    </source>
</evidence>
<dbReference type="AlphaFoldDB" id="A0A3D8RY72"/>
<dbReference type="EMBL" id="PVWQ01000006">
    <property type="protein sequence ID" value="RDW78958.1"/>
    <property type="molecule type" value="Genomic_DNA"/>
</dbReference>
<keyword evidence="3" id="KW-0479">Metal-binding</keyword>
<dbReference type="EC" id="3.1.1.-" evidence="8"/>
<keyword evidence="4 8" id="KW-0732">Signal</keyword>
<comment type="similarity">
    <text evidence="1 8">Belongs to the tannase family.</text>
</comment>
<protein>
    <recommendedName>
        <fullName evidence="8">Carboxylic ester hydrolase</fullName>
        <ecNumber evidence="8">3.1.1.-</ecNumber>
    </recommendedName>
</protein>
<dbReference type="SUPFAM" id="SSF53474">
    <property type="entry name" value="alpha/beta-Hydrolases"/>
    <property type="match status" value="1"/>
</dbReference>
<evidence type="ECO:0000256" key="7">
    <source>
        <dbReference type="ARBA" id="ARBA00023157"/>
    </source>
</evidence>
<dbReference type="GeneID" id="38116180"/>
<evidence type="ECO:0000313" key="9">
    <source>
        <dbReference type="EMBL" id="RDW78958.1"/>
    </source>
</evidence>
<keyword evidence="5 8" id="KW-0378">Hydrolase</keyword>
<reference evidence="9 10" key="1">
    <citation type="journal article" date="2018" name="IMA Fungus">
        <title>IMA Genome-F 9: Draft genome sequence of Annulohypoxylon stygium, Aspergillus mulundensis, Berkeleyomyces basicola (syn. Thielaviopsis basicola), Ceratocystis smalleyi, two Cercospora beticola strains, Coleophoma cylindrospora, Fusarium fracticaudum, Phialophora cf. hyalina, and Morchella septimelata.</title>
        <authorList>
            <person name="Wingfield B.D."/>
            <person name="Bills G.F."/>
            <person name="Dong Y."/>
            <person name="Huang W."/>
            <person name="Nel W.J."/>
            <person name="Swalarsk-Parry B.S."/>
            <person name="Vaghefi N."/>
            <person name="Wilken P.M."/>
            <person name="An Z."/>
            <person name="de Beer Z.W."/>
            <person name="De Vos L."/>
            <person name="Chen L."/>
            <person name="Duong T.A."/>
            <person name="Gao Y."/>
            <person name="Hammerbacher A."/>
            <person name="Kikkert J.R."/>
            <person name="Li Y."/>
            <person name="Li H."/>
            <person name="Li K."/>
            <person name="Li Q."/>
            <person name="Liu X."/>
            <person name="Ma X."/>
            <person name="Naidoo K."/>
            <person name="Pethybridge S.J."/>
            <person name="Sun J."/>
            <person name="Steenkamp E.T."/>
            <person name="van der Nest M.A."/>
            <person name="van Wyk S."/>
            <person name="Wingfield M.J."/>
            <person name="Xiong C."/>
            <person name="Yue Q."/>
            <person name="Zhang X."/>
        </authorList>
    </citation>
    <scope>NUCLEOTIDE SEQUENCE [LARGE SCALE GENOMIC DNA]</scope>
    <source>
        <strain evidence="9 10">DSM 5745</strain>
    </source>
</reference>